<name>A0A915XJH0_9BACT</name>
<dbReference type="EMBL" id="AP024233">
    <property type="protein sequence ID" value="BCO07858.1"/>
    <property type="molecule type" value="Genomic_DNA"/>
</dbReference>
<organism evidence="3 4">
    <name type="scientific">Desulfolithobacter dissulfuricans</name>
    <dbReference type="NCBI Taxonomy" id="2795293"/>
    <lineage>
        <taxon>Bacteria</taxon>
        <taxon>Pseudomonadati</taxon>
        <taxon>Thermodesulfobacteriota</taxon>
        <taxon>Desulfobulbia</taxon>
        <taxon>Desulfobulbales</taxon>
        <taxon>Desulfobulbaceae</taxon>
        <taxon>Desulfolithobacter</taxon>
    </lineage>
</organism>
<gene>
    <name evidence="3" type="ORF">GF1_02340</name>
</gene>
<keyword evidence="2" id="KW-0812">Transmembrane</keyword>
<dbReference type="KEGG" id="ddu:GF1_02340"/>
<evidence type="ECO:0000256" key="1">
    <source>
        <dbReference type="SAM" id="MobiDB-lite"/>
    </source>
</evidence>
<evidence type="ECO:0000313" key="3">
    <source>
        <dbReference type="EMBL" id="BCO07858.1"/>
    </source>
</evidence>
<protein>
    <recommendedName>
        <fullName evidence="5">HEPN domain-containing protein</fullName>
    </recommendedName>
</protein>
<dbReference type="AlphaFoldDB" id="A0A915XJH0"/>
<feature type="transmembrane region" description="Helical" evidence="2">
    <location>
        <begin position="57"/>
        <end position="76"/>
    </location>
</feature>
<sequence length="174" mass="19689">MTDTVRTPSPGANMIPLDGIRRQPIDDWEDFLKEGHQYLATARGGYARRRNIFTTEILYNLVAMAIEKFFMAALMFHGTLPYNHTMHDLVEAMDQTFPGAIDTMRERLLALDRHQEICDLDTYHIDPPSMAEIADMLVLAEQVSELVTGSLPGSSRTGTVRSTPGNRDNQQQRH</sequence>
<proteinExistence type="predicted"/>
<evidence type="ECO:0000256" key="2">
    <source>
        <dbReference type="SAM" id="Phobius"/>
    </source>
</evidence>
<keyword evidence="4" id="KW-1185">Reference proteome</keyword>
<reference evidence="3" key="1">
    <citation type="submission" date="2020-12" db="EMBL/GenBank/DDBJ databases">
        <title>Desulfobium dissulfuricans gen. nov., sp. nov., a novel mesophilic, sulfate-reducing bacterium isolated from a deep-sea hydrothermal vent.</title>
        <authorList>
            <person name="Hashimoto Y."/>
            <person name="Tame A."/>
            <person name="Sawayama S."/>
            <person name="Miyazaki J."/>
            <person name="Takai K."/>
            <person name="Nakagawa S."/>
        </authorList>
    </citation>
    <scope>NUCLEOTIDE SEQUENCE</scope>
    <source>
        <strain evidence="3">GF1</strain>
    </source>
</reference>
<dbReference type="RefSeq" id="WP_267927797.1">
    <property type="nucleotide sequence ID" value="NZ_AP024233.1"/>
</dbReference>
<keyword evidence="2" id="KW-1133">Transmembrane helix</keyword>
<dbReference type="Proteomes" id="UP001063350">
    <property type="component" value="Chromosome"/>
</dbReference>
<feature type="region of interest" description="Disordered" evidence="1">
    <location>
        <begin position="149"/>
        <end position="174"/>
    </location>
</feature>
<accession>A0A915XJH0</accession>
<evidence type="ECO:0008006" key="5">
    <source>
        <dbReference type="Google" id="ProtNLM"/>
    </source>
</evidence>
<keyword evidence="2" id="KW-0472">Membrane</keyword>
<evidence type="ECO:0000313" key="4">
    <source>
        <dbReference type="Proteomes" id="UP001063350"/>
    </source>
</evidence>